<sequence length="244" mass="28071">PESAREAMRKAKDNGHSLFINTGRTFCSLPLAIKAFGFDGLLCGCGTYLLYEDQVLLEHPIPFDRGRELIDAMENCCVEGFLEGTEDIYFSSRVYRFEQLESTRRYMAGLGLGRESWMERKDFEYDKILVYIDEKSDRERFFQLLRPDIEPIDRGGGMYECIQKEFSKATAIQYMQEYLGLDQDEIYVVGDSSNDLSMFQCAAHGIAMGRHDAVLDPYTEYVTDTVENDGIKKALLHYRLISED</sequence>
<proteinExistence type="predicted"/>
<dbReference type="EMBL" id="DXGF01000175">
    <property type="protein sequence ID" value="HIW84605.1"/>
    <property type="molecule type" value="Genomic_DNA"/>
</dbReference>
<feature type="non-terminal residue" evidence="1">
    <location>
        <position position="1"/>
    </location>
</feature>
<organism evidence="1 2">
    <name type="scientific">Candidatus Dorea gallistercoris</name>
    <dbReference type="NCBI Taxonomy" id="2838542"/>
    <lineage>
        <taxon>Bacteria</taxon>
        <taxon>Bacillati</taxon>
        <taxon>Bacillota</taxon>
        <taxon>Clostridia</taxon>
        <taxon>Lachnospirales</taxon>
        <taxon>Lachnospiraceae</taxon>
        <taxon>Dorea</taxon>
    </lineage>
</organism>
<reference evidence="1" key="2">
    <citation type="submission" date="2021-04" db="EMBL/GenBank/DDBJ databases">
        <authorList>
            <person name="Gilroy R."/>
        </authorList>
    </citation>
    <scope>NUCLEOTIDE SEQUENCE</scope>
    <source>
        <strain evidence="1">ChiSxjej1B13-11762</strain>
    </source>
</reference>
<reference evidence="1" key="1">
    <citation type="journal article" date="2021" name="PeerJ">
        <title>Extensive microbial diversity within the chicken gut microbiome revealed by metagenomics and culture.</title>
        <authorList>
            <person name="Gilroy R."/>
            <person name="Ravi A."/>
            <person name="Getino M."/>
            <person name="Pursley I."/>
            <person name="Horton D.L."/>
            <person name="Alikhan N.F."/>
            <person name="Baker D."/>
            <person name="Gharbi K."/>
            <person name="Hall N."/>
            <person name="Watson M."/>
            <person name="Adriaenssens E.M."/>
            <person name="Foster-Nyarko E."/>
            <person name="Jarju S."/>
            <person name="Secka A."/>
            <person name="Antonio M."/>
            <person name="Oren A."/>
            <person name="Chaudhuri R.R."/>
            <person name="La Ragione R."/>
            <person name="Hildebrand F."/>
            <person name="Pallen M.J."/>
        </authorList>
    </citation>
    <scope>NUCLEOTIDE SEQUENCE</scope>
    <source>
        <strain evidence="1">ChiSxjej1B13-11762</strain>
    </source>
</reference>
<dbReference type="Proteomes" id="UP000824263">
    <property type="component" value="Unassembled WGS sequence"/>
</dbReference>
<dbReference type="GO" id="GO:0016791">
    <property type="term" value="F:phosphatase activity"/>
    <property type="evidence" value="ECO:0007669"/>
    <property type="project" value="UniProtKB-ARBA"/>
</dbReference>
<dbReference type="AlphaFoldDB" id="A0A9D1RBX3"/>
<dbReference type="GO" id="GO:0000287">
    <property type="term" value="F:magnesium ion binding"/>
    <property type="evidence" value="ECO:0007669"/>
    <property type="project" value="TreeGrafter"/>
</dbReference>
<gene>
    <name evidence="1" type="ORF">H9873_09840</name>
</gene>
<dbReference type="Gene3D" id="3.30.1240.10">
    <property type="match status" value="1"/>
</dbReference>
<keyword evidence="1" id="KW-0378">Hydrolase</keyword>
<evidence type="ECO:0000313" key="1">
    <source>
        <dbReference type="EMBL" id="HIW84605.1"/>
    </source>
</evidence>
<comment type="caution">
    <text evidence="1">The sequence shown here is derived from an EMBL/GenBank/DDBJ whole genome shotgun (WGS) entry which is preliminary data.</text>
</comment>
<dbReference type="GO" id="GO:0005829">
    <property type="term" value="C:cytosol"/>
    <property type="evidence" value="ECO:0007669"/>
    <property type="project" value="TreeGrafter"/>
</dbReference>
<dbReference type="InterPro" id="IPR036412">
    <property type="entry name" value="HAD-like_sf"/>
</dbReference>
<accession>A0A9D1RBX3</accession>
<dbReference type="PANTHER" id="PTHR10000:SF8">
    <property type="entry name" value="HAD SUPERFAMILY HYDROLASE-LIKE, TYPE 3"/>
    <property type="match status" value="1"/>
</dbReference>
<dbReference type="InterPro" id="IPR023214">
    <property type="entry name" value="HAD_sf"/>
</dbReference>
<evidence type="ECO:0000313" key="2">
    <source>
        <dbReference type="Proteomes" id="UP000824263"/>
    </source>
</evidence>
<dbReference type="Gene3D" id="3.40.50.1000">
    <property type="entry name" value="HAD superfamily/HAD-like"/>
    <property type="match status" value="1"/>
</dbReference>
<dbReference type="Pfam" id="PF08282">
    <property type="entry name" value="Hydrolase_3"/>
    <property type="match status" value="1"/>
</dbReference>
<dbReference type="SUPFAM" id="SSF56784">
    <property type="entry name" value="HAD-like"/>
    <property type="match status" value="1"/>
</dbReference>
<protein>
    <submittedName>
        <fullName evidence="1">Cof-type HAD-IIB family hydrolase</fullName>
    </submittedName>
</protein>
<dbReference type="PANTHER" id="PTHR10000">
    <property type="entry name" value="PHOSPHOSERINE PHOSPHATASE"/>
    <property type="match status" value="1"/>
</dbReference>
<name>A0A9D1RBX3_9FIRM</name>